<dbReference type="InterPro" id="IPR036866">
    <property type="entry name" value="RibonucZ/Hydroxyglut_hydro"/>
</dbReference>
<dbReference type="SUPFAM" id="SSF56281">
    <property type="entry name" value="Metallo-hydrolase/oxidoreductase"/>
    <property type="match status" value="1"/>
</dbReference>
<dbReference type="EMBL" id="JBBMFM010000134">
    <property type="protein sequence ID" value="MEQ2427897.1"/>
    <property type="molecule type" value="Genomic_DNA"/>
</dbReference>
<accession>A0ABV1DC02</accession>
<keyword evidence="3" id="KW-1185">Reference proteome</keyword>
<dbReference type="InterPro" id="IPR001279">
    <property type="entry name" value="Metallo-B-lactamas"/>
</dbReference>
<sequence length="282" mass="31637">MATEFDMDIKKLYGLYKYPEKYRVLPFRIFGNLYYVGNADVGAHLIDSGDGLILIDTTYPSTAALLIQSIWELGFRPEDIRIILHTHGHFDHFGGTALIKALSGARTFLGEADARMFCEQPQLALCADCRGYAYTEPFVPDVEIRDGDIISLGNTEIKAVATPGHTDGVMSFFFDVTDGTNVLRAGLFGGAGVNTMTSDFNARYHNSQCRRQFPESLEKIRNEKVDITLGNHAAQNHTLEKYEKMKSQKDGDNPFIDSGEWQEFIRSAGANFQRMLLAEQRK</sequence>
<dbReference type="Proteomes" id="UP001454086">
    <property type="component" value="Unassembled WGS sequence"/>
</dbReference>
<dbReference type="InterPro" id="IPR050855">
    <property type="entry name" value="NDM-1-like"/>
</dbReference>
<dbReference type="PANTHER" id="PTHR42951">
    <property type="entry name" value="METALLO-BETA-LACTAMASE DOMAIN-CONTAINING"/>
    <property type="match status" value="1"/>
</dbReference>
<comment type="caution">
    <text evidence="2">The sequence shown here is derived from an EMBL/GenBank/DDBJ whole genome shotgun (WGS) entry which is preliminary data.</text>
</comment>
<dbReference type="Pfam" id="PF00753">
    <property type="entry name" value="Lactamase_B"/>
    <property type="match status" value="1"/>
</dbReference>
<name>A0ABV1DC02_9FIRM</name>
<proteinExistence type="predicted"/>
<reference evidence="2 3" key="1">
    <citation type="submission" date="2024-03" db="EMBL/GenBank/DDBJ databases">
        <title>Human intestinal bacterial collection.</title>
        <authorList>
            <person name="Pauvert C."/>
            <person name="Hitch T.C.A."/>
            <person name="Clavel T."/>
        </authorList>
    </citation>
    <scope>NUCLEOTIDE SEQUENCE [LARGE SCALE GENOMIC DNA]</scope>
    <source>
        <strain evidence="2 3">CLA-SR-H021</strain>
    </source>
</reference>
<protein>
    <submittedName>
        <fullName evidence="2">MBL fold metallo-hydrolase</fullName>
    </submittedName>
</protein>
<evidence type="ECO:0000313" key="2">
    <source>
        <dbReference type="EMBL" id="MEQ2427897.1"/>
    </source>
</evidence>
<dbReference type="PANTHER" id="PTHR42951:SF17">
    <property type="entry name" value="METALLO-BETA-LACTAMASE DOMAIN-CONTAINING PROTEIN"/>
    <property type="match status" value="1"/>
</dbReference>
<dbReference type="Gene3D" id="3.60.15.10">
    <property type="entry name" value="Ribonuclease Z/Hydroxyacylglutathione hydrolase-like"/>
    <property type="match status" value="1"/>
</dbReference>
<dbReference type="RefSeq" id="WP_349118620.1">
    <property type="nucleotide sequence ID" value="NZ_JBBMFM010000134.1"/>
</dbReference>
<dbReference type="CDD" id="cd16280">
    <property type="entry name" value="metallo-hydrolase-like_MBL-fold"/>
    <property type="match status" value="1"/>
</dbReference>
<gene>
    <name evidence="2" type="ORF">WMQ36_23315</name>
</gene>
<dbReference type="SMART" id="SM00849">
    <property type="entry name" value="Lactamase_B"/>
    <property type="match status" value="1"/>
</dbReference>
<evidence type="ECO:0000259" key="1">
    <source>
        <dbReference type="SMART" id="SM00849"/>
    </source>
</evidence>
<feature type="domain" description="Metallo-beta-lactamase" evidence="1">
    <location>
        <begin position="40"/>
        <end position="232"/>
    </location>
</feature>
<organism evidence="2 3">
    <name type="scientific">Enterocloster hominis</name>
    <name type="common">ex Hitch et al. 2024</name>
    <dbReference type="NCBI Taxonomy" id="1917870"/>
    <lineage>
        <taxon>Bacteria</taxon>
        <taxon>Bacillati</taxon>
        <taxon>Bacillota</taxon>
        <taxon>Clostridia</taxon>
        <taxon>Lachnospirales</taxon>
        <taxon>Lachnospiraceae</taxon>
        <taxon>Enterocloster</taxon>
    </lineage>
</organism>
<evidence type="ECO:0000313" key="3">
    <source>
        <dbReference type="Proteomes" id="UP001454086"/>
    </source>
</evidence>